<dbReference type="PANTHER" id="PTHR43591:SF96">
    <property type="entry name" value="PUTATIVE-RELATED"/>
    <property type="match status" value="1"/>
</dbReference>
<dbReference type="EMBL" id="LJZO01000042">
    <property type="protein sequence ID" value="ROV91621.1"/>
    <property type="molecule type" value="Genomic_DNA"/>
</dbReference>
<dbReference type="STRING" id="252740.A0A423VKU1"/>
<dbReference type="InterPro" id="IPR029063">
    <property type="entry name" value="SAM-dependent_MTases_sf"/>
</dbReference>
<keyword evidence="3" id="KW-1185">Reference proteome</keyword>
<evidence type="ECO:0000313" key="3">
    <source>
        <dbReference type="Proteomes" id="UP000284375"/>
    </source>
</evidence>
<evidence type="ECO:0000313" key="2">
    <source>
        <dbReference type="EMBL" id="ROV91621.1"/>
    </source>
</evidence>
<dbReference type="AlphaFoldDB" id="A0A423VKU1"/>
<evidence type="ECO:0008006" key="4">
    <source>
        <dbReference type="Google" id="ProtNLM"/>
    </source>
</evidence>
<protein>
    <recommendedName>
        <fullName evidence="4">Methyltransferase domain-containing protein</fullName>
    </recommendedName>
</protein>
<name>A0A423VKU1_CYTCH</name>
<organism evidence="2 3">
    <name type="scientific">Cytospora chrysosperma</name>
    <name type="common">Cytospora canker fungus</name>
    <name type="synonym">Sphaeria chrysosperma</name>
    <dbReference type="NCBI Taxonomy" id="252740"/>
    <lineage>
        <taxon>Eukaryota</taxon>
        <taxon>Fungi</taxon>
        <taxon>Dikarya</taxon>
        <taxon>Ascomycota</taxon>
        <taxon>Pezizomycotina</taxon>
        <taxon>Sordariomycetes</taxon>
        <taxon>Sordariomycetidae</taxon>
        <taxon>Diaporthales</taxon>
        <taxon>Cytosporaceae</taxon>
        <taxon>Cytospora</taxon>
    </lineage>
</organism>
<reference evidence="2 3" key="1">
    <citation type="submission" date="2015-09" db="EMBL/GenBank/DDBJ databases">
        <title>Host preference determinants of Valsa canker pathogens revealed by comparative genomics.</title>
        <authorList>
            <person name="Yin Z."/>
            <person name="Huang L."/>
        </authorList>
    </citation>
    <scope>NUCLEOTIDE SEQUENCE [LARGE SCALE GENOMIC DNA]</scope>
    <source>
        <strain evidence="2 3">YSFL</strain>
    </source>
</reference>
<dbReference type="CDD" id="cd02440">
    <property type="entry name" value="AdoMet_MTases"/>
    <property type="match status" value="1"/>
</dbReference>
<dbReference type="OrthoDB" id="417697at2759"/>
<dbReference type="Proteomes" id="UP000284375">
    <property type="component" value="Unassembled WGS sequence"/>
</dbReference>
<dbReference type="SUPFAM" id="SSF53335">
    <property type="entry name" value="S-adenosyl-L-methionine-dependent methyltransferases"/>
    <property type="match status" value="1"/>
</dbReference>
<proteinExistence type="inferred from homology"/>
<dbReference type="Gene3D" id="3.40.50.150">
    <property type="entry name" value="Vaccinia Virus protein VP39"/>
    <property type="match status" value="1"/>
</dbReference>
<comment type="similarity">
    <text evidence="1">Belongs to the methyltransferase superfamily. LaeA methyltransferase family.</text>
</comment>
<gene>
    <name evidence="2" type="ORF">VSDG_07950</name>
</gene>
<comment type="caution">
    <text evidence="2">The sequence shown here is derived from an EMBL/GenBank/DDBJ whole genome shotgun (WGS) entry which is preliminary data.</text>
</comment>
<dbReference type="Pfam" id="PF13489">
    <property type="entry name" value="Methyltransf_23"/>
    <property type="match status" value="1"/>
</dbReference>
<sequence>MASKADYVFTRDFLDNNRINLMHTLWAKIFGYLVHPNIPTNRPDLRVADVGTGTGIWLFDVRDLIAPSARLEGFDISFDAAPPTETLPSNVTFRHWDVKEDLPEDLVGVFDVVHVRFFAFVLLGDQVPLVVQRLFKMLKPGGYLQWGDPDFESVRIDKTGPDTKTESLAEMFKLLSVQDPRLKPTWVTELPSLFSAAGFVNIETDKNDCPPHMAFLLHECGLMIHELIYRKTKNEKMQQELGRLLPQAVEETRNGAYVTAVRWTVVGKKPEARFGPI</sequence>
<dbReference type="PANTHER" id="PTHR43591">
    <property type="entry name" value="METHYLTRANSFERASE"/>
    <property type="match status" value="1"/>
</dbReference>
<evidence type="ECO:0000256" key="1">
    <source>
        <dbReference type="ARBA" id="ARBA00038158"/>
    </source>
</evidence>
<accession>A0A423VKU1</accession>